<organism evidence="1 2">
    <name type="scientific">Trichinella spiralis</name>
    <name type="common">Trichina worm</name>
    <dbReference type="NCBI Taxonomy" id="6334"/>
    <lineage>
        <taxon>Eukaryota</taxon>
        <taxon>Metazoa</taxon>
        <taxon>Ecdysozoa</taxon>
        <taxon>Nematoda</taxon>
        <taxon>Enoplea</taxon>
        <taxon>Dorylaimia</taxon>
        <taxon>Trichinellida</taxon>
        <taxon>Trichinellidae</taxon>
        <taxon>Trichinella</taxon>
    </lineage>
</organism>
<proteinExistence type="predicted"/>
<dbReference type="InParanoid" id="A0A0V0Z0E4"/>
<dbReference type="EMBL" id="JYDH01003330">
    <property type="protein sequence ID" value="KRY06004.1"/>
    <property type="molecule type" value="Genomic_DNA"/>
</dbReference>
<dbReference type="Proteomes" id="UP000054776">
    <property type="component" value="Unassembled WGS sequence"/>
</dbReference>
<name>A0A0V0Z0E4_TRISP</name>
<evidence type="ECO:0000313" key="2">
    <source>
        <dbReference type="Proteomes" id="UP000054776"/>
    </source>
</evidence>
<reference evidence="1 2" key="1">
    <citation type="submission" date="2015-01" db="EMBL/GenBank/DDBJ databases">
        <title>Evolution of Trichinella species and genotypes.</title>
        <authorList>
            <person name="Korhonen P.K."/>
            <person name="Edoardo P."/>
            <person name="Giuseppe L.R."/>
            <person name="Gasser R.B."/>
        </authorList>
    </citation>
    <scope>NUCLEOTIDE SEQUENCE [LARGE SCALE GENOMIC DNA]</scope>
    <source>
        <strain evidence="1">ISS3</strain>
    </source>
</reference>
<accession>A0A0V0Z0E4</accession>
<sequence length="50" mass="5906">MVKKYSKYDNYATLTFANSVYGKEEEEEVLPQRFCSSPYVSKDDRKMNKS</sequence>
<evidence type="ECO:0000313" key="1">
    <source>
        <dbReference type="EMBL" id="KRY06004.1"/>
    </source>
</evidence>
<keyword evidence="2" id="KW-1185">Reference proteome</keyword>
<gene>
    <name evidence="1" type="ORF">T01_188</name>
</gene>
<dbReference type="AlphaFoldDB" id="A0A0V0Z0E4"/>
<protein>
    <submittedName>
        <fullName evidence="1">Uncharacterized protein</fullName>
    </submittedName>
</protein>
<comment type="caution">
    <text evidence="1">The sequence shown here is derived from an EMBL/GenBank/DDBJ whole genome shotgun (WGS) entry which is preliminary data.</text>
</comment>